<keyword evidence="1" id="KW-0812">Transmembrane</keyword>
<dbReference type="OrthoDB" id="7067649at2"/>
<evidence type="ECO:0000256" key="1">
    <source>
        <dbReference type="SAM" id="Phobius"/>
    </source>
</evidence>
<feature type="transmembrane region" description="Helical" evidence="1">
    <location>
        <begin position="6"/>
        <end position="24"/>
    </location>
</feature>
<evidence type="ECO:0000313" key="3">
    <source>
        <dbReference type="Proteomes" id="UP000315439"/>
    </source>
</evidence>
<accession>A0A545TV32</accession>
<dbReference type="Proteomes" id="UP000315439">
    <property type="component" value="Unassembled WGS sequence"/>
</dbReference>
<sequence length="276" mass="30588">MGFVYAVAALCSFLMLYLLIKSLAGLKTISKTKKGLSKAEQLSEQSSIGDYIYFYGRLSTPPTKAPINKKTCGYWGLIIKAVFTTRRKKPNKGLQTHRPAILKASSEDFPFMVSNGVMCAQMTFRSHLGLIVNSDKDTVKSNSPPKIEEQVSVKPEIWKAKYQSYESTIFSLPKNCQLTIWGKILKKTNSGFLLGDTKESTKPPLIFNGTRGEFLSKMANQTKLTILLVFLILGGLVAIWGWGRTAFEAGQFVTLSVVIAASVFIFGQYIKSLAKK</sequence>
<protein>
    <submittedName>
        <fullName evidence="2">Uncharacterized protein</fullName>
    </submittedName>
</protein>
<dbReference type="EMBL" id="VIKS01000017">
    <property type="protein sequence ID" value="TQV81078.1"/>
    <property type="molecule type" value="Genomic_DNA"/>
</dbReference>
<keyword evidence="3" id="KW-1185">Reference proteome</keyword>
<comment type="caution">
    <text evidence="2">The sequence shown here is derived from an EMBL/GenBank/DDBJ whole genome shotgun (WGS) entry which is preliminary data.</text>
</comment>
<dbReference type="RefSeq" id="WP_142935240.1">
    <property type="nucleotide sequence ID" value="NZ_ML660173.1"/>
</dbReference>
<proteinExistence type="predicted"/>
<keyword evidence="1" id="KW-1133">Transmembrane helix</keyword>
<evidence type="ECO:0000313" key="2">
    <source>
        <dbReference type="EMBL" id="TQV81078.1"/>
    </source>
</evidence>
<dbReference type="AlphaFoldDB" id="A0A545TV32"/>
<organism evidence="2 3">
    <name type="scientific">Aliikangiella coralliicola</name>
    <dbReference type="NCBI Taxonomy" id="2592383"/>
    <lineage>
        <taxon>Bacteria</taxon>
        <taxon>Pseudomonadati</taxon>
        <taxon>Pseudomonadota</taxon>
        <taxon>Gammaproteobacteria</taxon>
        <taxon>Oceanospirillales</taxon>
        <taxon>Pleioneaceae</taxon>
        <taxon>Aliikangiella</taxon>
    </lineage>
</organism>
<feature type="transmembrane region" description="Helical" evidence="1">
    <location>
        <begin position="224"/>
        <end position="243"/>
    </location>
</feature>
<feature type="transmembrane region" description="Helical" evidence="1">
    <location>
        <begin position="249"/>
        <end position="270"/>
    </location>
</feature>
<gene>
    <name evidence="2" type="ORF">FLL46_26060</name>
</gene>
<name>A0A545TV32_9GAMM</name>
<keyword evidence="1" id="KW-0472">Membrane</keyword>
<reference evidence="2 3" key="1">
    <citation type="submission" date="2019-07" db="EMBL/GenBank/DDBJ databases">
        <title>Draft genome for Aliikangiella sp. M105.</title>
        <authorList>
            <person name="Wang G."/>
        </authorList>
    </citation>
    <scope>NUCLEOTIDE SEQUENCE [LARGE SCALE GENOMIC DNA]</scope>
    <source>
        <strain evidence="2 3">M105</strain>
    </source>
</reference>